<protein>
    <recommendedName>
        <fullName evidence="7">Small-conductance mechanosensitive channel</fullName>
    </recommendedName>
</protein>
<feature type="domain" description="BON" evidence="9">
    <location>
        <begin position="54"/>
        <end position="120"/>
    </location>
</feature>
<evidence type="ECO:0000256" key="1">
    <source>
        <dbReference type="ARBA" id="ARBA00004651"/>
    </source>
</evidence>
<evidence type="ECO:0000256" key="3">
    <source>
        <dbReference type="ARBA" id="ARBA00022475"/>
    </source>
</evidence>
<gene>
    <name evidence="10" type="primary">mscS_2</name>
    <name evidence="10" type="ORF">IMCC3135_07345</name>
</gene>
<keyword evidence="7" id="KW-0407">Ion channel</keyword>
<comment type="function">
    <text evidence="7">Mechanosensitive channel that participates in the regulation of osmotic pressure changes within the cell, opening in response to stretch forces in the membrane lipid bilayer, without the need for other proteins. Contributes to normal resistance to hypoosmotic shock. Forms an ion channel of 1.0 nanosiemens conductance with a slight preference for anions.</text>
</comment>
<feature type="transmembrane region" description="Helical" evidence="7">
    <location>
        <begin position="209"/>
        <end position="228"/>
    </location>
</feature>
<dbReference type="SUPFAM" id="SSF50182">
    <property type="entry name" value="Sm-like ribonucleoproteins"/>
    <property type="match status" value="1"/>
</dbReference>
<feature type="compositionally biased region" description="Polar residues" evidence="8">
    <location>
        <begin position="457"/>
        <end position="471"/>
    </location>
</feature>
<dbReference type="Gene3D" id="2.30.30.60">
    <property type="match status" value="1"/>
</dbReference>
<dbReference type="PANTHER" id="PTHR30221">
    <property type="entry name" value="SMALL-CONDUCTANCE MECHANOSENSITIVE CHANNEL"/>
    <property type="match status" value="1"/>
</dbReference>
<dbReference type="InterPro" id="IPR023408">
    <property type="entry name" value="MscS_beta-dom_sf"/>
</dbReference>
<dbReference type="GO" id="GO:0005886">
    <property type="term" value="C:plasma membrane"/>
    <property type="evidence" value="ECO:0007669"/>
    <property type="project" value="UniProtKB-SubCell"/>
</dbReference>
<name>A0A2Z2NM03_9GAMM</name>
<dbReference type="InterPro" id="IPR010920">
    <property type="entry name" value="LSM_dom_sf"/>
</dbReference>
<keyword evidence="7" id="KW-0406">Ion transport</keyword>
<dbReference type="Pfam" id="PF00924">
    <property type="entry name" value="MS_channel_2nd"/>
    <property type="match status" value="1"/>
</dbReference>
<comment type="caution">
    <text evidence="7">Lacks conserved residue(s) required for the propagation of feature annotation.</text>
</comment>
<feature type="transmembrane region" description="Helical" evidence="7">
    <location>
        <begin position="137"/>
        <end position="159"/>
    </location>
</feature>
<comment type="subunit">
    <text evidence="7">Homoheptamer.</text>
</comment>
<keyword evidence="3" id="KW-1003">Cell membrane</keyword>
<dbReference type="PANTHER" id="PTHR30221:SF1">
    <property type="entry name" value="SMALL-CONDUCTANCE MECHANOSENSITIVE CHANNEL"/>
    <property type="match status" value="1"/>
</dbReference>
<dbReference type="Gene3D" id="3.30.1340.30">
    <property type="match status" value="1"/>
</dbReference>
<dbReference type="GO" id="GO:0008381">
    <property type="term" value="F:mechanosensitive monoatomic ion channel activity"/>
    <property type="evidence" value="ECO:0007669"/>
    <property type="project" value="InterPro"/>
</dbReference>
<dbReference type="InterPro" id="IPR007055">
    <property type="entry name" value="BON_dom"/>
</dbReference>
<feature type="compositionally biased region" description="Basic and acidic residues" evidence="8">
    <location>
        <begin position="445"/>
        <end position="455"/>
    </location>
</feature>
<dbReference type="SUPFAM" id="SSF82689">
    <property type="entry name" value="Mechanosensitive channel protein MscS (YggB), C-terminal domain"/>
    <property type="match status" value="1"/>
</dbReference>
<keyword evidence="7" id="KW-0813">Transport</keyword>
<dbReference type="AlphaFoldDB" id="A0A2Z2NM03"/>
<proteinExistence type="inferred from homology"/>
<organism evidence="10 11">
    <name type="scientific">Granulosicoccus antarcticus IMCC3135</name>
    <dbReference type="NCBI Taxonomy" id="1192854"/>
    <lineage>
        <taxon>Bacteria</taxon>
        <taxon>Pseudomonadati</taxon>
        <taxon>Pseudomonadota</taxon>
        <taxon>Gammaproteobacteria</taxon>
        <taxon>Chromatiales</taxon>
        <taxon>Granulosicoccaceae</taxon>
        <taxon>Granulosicoccus</taxon>
    </lineage>
</organism>
<evidence type="ECO:0000259" key="9">
    <source>
        <dbReference type="PROSITE" id="PS50914"/>
    </source>
</evidence>
<keyword evidence="7" id="KW-0997">Cell inner membrane</keyword>
<dbReference type="OrthoDB" id="9793781at2"/>
<keyword evidence="6 7" id="KW-0472">Membrane</keyword>
<dbReference type="InterPro" id="IPR006685">
    <property type="entry name" value="MscS_channel_2nd"/>
</dbReference>
<keyword evidence="4 7" id="KW-0812">Transmembrane</keyword>
<dbReference type="RefSeq" id="WP_088917001.1">
    <property type="nucleotide sequence ID" value="NZ_CP018632.1"/>
</dbReference>
<dbReference type="Pfam" id="PF04972">
    <property type="entry name" value="BON"/>
    <property type="match status" value="1"/>
</dbReference>
<dbReference type="PROSITE" id="PS50914">
    <property type="entry name" value="BON"/>
    <property type="match status" value="1"/>
</dbReference>
<dbReference type="KEGG" id="gai:IMCC3135_07345"/>
<sequence length="471" mass="50719">MTARMLLRMVFIVTLLVTPVFAVADVLNDLLGSESATTQNTVQEKIELESDARSDNEISKRLVGIFTELDTLESVNVAVVNGIVTLSGTVPTARGSERATRIAGQVKGVIEVVDTLTVDTNVSRRVDSILDRLQLSALSFIAALPIFLLSLVLMAIFWWAGRRVGQHRRVFNAVAPNGFIADLLATLVRIIVTLAGLVLALSLLDATSVLGSVLGAAGIVGLAVGFAVRDTVENFIASILLSLRAPFLVRDYVQIGEHEGSVARLTSRATILISRDGNHVRVPNAIVYKSIIINFTRQPDRRFEFVVGIDTDLDLNAAQKTAVEAVYAIEGVLPHPPVIALVTELGDSSVTLTIGGWIDQTRSDLMKVRSEAIRQVKQAFDDAGIVMPEPIYQLRFRGLDAQTMASQLSSGDSRLLESLRKDKPPLIRGSANAAGSESGDTAVDESIRQSIDRELSASGSQNLLNGSVKTE</sequence>
<evidence type="ECO:0000313" key="11">
    <source>
        <dbReference type="Proteomes" id="UP000250079"/>
    </source>
</evidence>
<keyword evidence="5 7" id="KW-1133">Transmembrane helix</keyword>
<dbReference type="EMBL" id="CP018632">
    <property type="protein sequence ID" value="ASJ71575.1"/>
    <property type="molecule type" value="Genomic_DNA"/>
</dbReference>
<dbReference type="InterPro" id="IPR049278">
    <property type="entry name" value="MS_channel_C"/>
</dbReference>
<evidence type="ECO:0000256" key="8">
    <source>
        <dbReference type="SAM" id="MobiDB-lite"/>
    </source>
</evidence>
<dbReference type="Pfam" id="PF21082">
    <property type="entry name" value="MS_channel_3rd"/>
    <property type="match status" value="1"/>
</dbReference>
<feature type="transmembrane region" description="Helical" evidence="7">
    <location>
        <begin position="179"/>
        <end position="203"/>
    </location>
</feature>
<dbReference type="Gene3D" id="3.30.70.100">
    <property type="match status" value="1"/>
</dbReference>
<dbReference type="InterPro" id="IPR011066">
    <property type="entry name" value="MscS_channel_C_sf"/>
</dbReference>
<accession>A0A2Z2NM03</accession>
<evidence type="ECO:0000256" key="2">
    <source>
        <dbReference type="ARBA" id="ARBA00008017"/>
    </source>
</evidence>
<keyword evidence="11" id="KW-1185">Reference proteome</keyword>
<dbReference type="Proteomes" id="UP000250079">
    <property type="component" value="Chromosome"/>
</dbReference>
<comment type="subcellular location">
    <subcellularLocation>
        <location evidence="7">Cell inner membrane</location>
        <topology evidence="7">Multi-pass membrane protein</topology>
    </subcellularLocation>
    <subcellularLocation>
        <location evidence="1">Cell membrane</location>
        <topology evidence="1">Multi-pass membrane protein</topology>
    </subcellularLocation>
</comment>
<evidence type="ECO:0000256" key="4">
    <source>
        <dbReference type="ARBA" id="ARBA00022692"/>
    </source>
</evidence>
<dbReference type="Gene3D" id="1.10.287.1260">
    <property type="match status" value="1"/>
</dbReference>
<dbReference type="InterPro" id="IPR045275">
    <property type="entry name" value="MscS_archaea/bacteria_type"/>
</dbReference>
<evidence type="ECO:0000256" key="7">
    <source>
        <dbReference type="RuleBase" id="RU369025"/>
    </source>
</evidence>
<reference evidence="10 11" key="1">
    <citation type="submission" date="2016-12" db="EMBL/GenBank/DDBJ databases">
        <authorList>
            <person name="Song W.-J."/>
            <person name="Kurnit D.M."/>
        </authorList>
    </citation>
    <scope>NUCLEOTIDE SEQUENCE [LARGE SCALE GENOMIC DNA]</scope>
    <source>
        <strain evidence="10 11">IMCC3135</strain>
    </source>
</reference>
<comment type="similarity">
    <text evidence="2 7">Belongs to the MscS (TC 1.A.23) family.</text>
</comment>
<evidence type="ECO:0000256" key="5">
    <source>
        <dbReference type="ARBA" id="ARBA00022989"/>
    </source>
</evidence>
<evidence type="ECO:0000256" key="6">
    <source>
        <dbReference type="ARBA" id="ARBA00023136"/>
    </source>
</evidence>
<feature type="region of interest" description="Disordered" evidence="8">
    <location>
        <begin position="426"/>
        <end position="471"/>
    </location>
</feature>
<evidence type="ECO:0000313" key="10">
    <source>
        <dbReference type="EMBL" id="ASJ71575.1"/>
    </source>
</evidence>